<dbReference type="Proteomes" id="UP000255265">
    <property type="component" value="Unassembled WGS sequence"/>
</dbReference>
<dbReference type="RefSeq" id="WP_114803819.1">
    <property type="nucleotide sequence ID" value="NZ_QQAV01000008.1"/>
</dbReference>
<keyword evidence="1" id="KW-0812">Transmembrane</keyword>
<keyword evidence="1" id="KW-1133">Transmembrane helix</keyword>
<feature type="transmembrane region" description="Helical" evidence="1">
    <location>
        <begin position="12"/>
        <end position="35"/>
    </location>
</feature>
<keyword evidence="1" id="KW-0472">Membrane</keyword>
<keyword evidence="3" id="KW-1185">Reference proteome</keyword>
<organism evidence="2 3">
    <name type="scientific">Pseudacidovorax intermedius</name>
    <dbReference type="NCBI Taxonomy" id="433924"/>
    <lineage>
        <taxon>Bacteria</taxon>
        <taxon>Pseudomonadati</taxon>
        <taxon>Pseudomonadota</taxon>
        <taxon>Betaproteobacteria</taxon>
        <taxon>Burkholderiales</taxon>
        <taxon>Comamonadaceae</taxon>
        <taxon>Pseudacidovorax</taxon>
    </lineage>
</organism>
<dbReference type="OrthoDB" id="6038212at2"/>
<evidence type="ECO:0000256" key="1">
    <source>
        <dbReference type="SAM" id="Phobius"/>
    </source>
</evidence>
<protein>
    <recommendedName>
        <fullName evidence="4">Prepilin-type N-terminal cleavage/methylation domain-containing protein</fullName>
    </recommendedName>
</protein>
<sequence length="379" mass="40112">MTPQRSRYSQFGISMLEMVLALMILGVLTVAAFTLERGTVTENRRSAEWEMSGRADRAIRAFLARNSRLPCPAVDSLGRESCGEGMSQRVGFVPWITIGLPDAGAGNLRYVVGRDDLASRAPGLGVISLDFKDGISVVGFDIDSTDRAVHWCHVLGRAMRASLAGETSSAYQVFSPTVEATVDQKATALDAMGIGVIRLQSELWRELNCGGLVAGSGRAYMNTALAARMMKLAAEELYQLDGMTLESAKFLIDYAKVDLYTEYVRLGARSANAAATCANAVSLVAQAGLALGASLATVWAPGASLACVAGGADIAVHTLMLENKMKELDGLTAAFESAASAGYEAQKEEVRQLTELATAIEDRAFSSIAAGMNIGSMGN</sequence>
<evidence type="ECO:0000313" key="2">
    <source>
        <dbReference type="EMBL" id="RDI21887.1"/>
    </source>
</evidence>
<dbReference type="EMBL" id="QQAV01000008">
    <property type="protein sequence ID" value="RDI21887.1"/>
    <property type="molecule type" value="Genomic_DNA"/>
</dbReference>
<gene>
    <name evidence="2" type="ORF">DFR41_10811</name>
</gene>
<reference evidence="2 3" key="1">
    <citation type="submission" date="2018-07" db="EMBL/GenBank/DDBJ databases">
        <title>Genomic Encyclopedia of Type Strains, Phase IV (KMG-IV): sequencing the most valuable type-strain genomes for metagenomic binning, comparative biology and taxonomic classification.</title>
        <authorList>
            <person name="Goeker M."/>
        </authorList>
    </citation>
    <scope>NUCLEOTIDE SEQUENCE [LARGE SCALE GENOMIC DNA]</scope>
    <source>
        <strain evidence="2 3">DSM 21352</strain>
    </source>
</reference>
<name>A0A370FBP4_9BURK</name>
<evidence type="ECO:0008006" key="4">
    <source>
        <dbReference type="Google" id="ProtNLM"/>
    </source>
</evidence>
<dbReference type="AlphaFoldDB" id="A0A370FBP4"/>
<comment type="caution">
    <text evidence="2">The sequence shown here is derived from an EMBL/GenBank/DDBJ whole genome shotgun (WGS) entry which is preliminary data.</text>
</comment>
<evidence type="ECO:0000313" key="3">
    <source>
        <dbReference type="Proteomes" id="UP000255265"/>
    </source>
</evidence>
<proteinExistence type="predicted"/>
<accession>A0A370FBP4</accession>